<dbReference type="EMBL" id="FNQM01000037">
    <property type="protein sequence ID" value="SEB04479.1"/>
    <property type="molecule type" value="Genomic_DNA"/>
</dbReference>
<name>A0A1H4G4G0_9RHOB</name>
<dbReference type="PANTHER" id="PTHR34817">
    <property type="entry name" value="NUCLEOTIDYLTRANSFERASE"/>
    <property type="match status" value="1"/>
</dbReference>
<protein>
    <submittedName>
        <fullName evidence="1">Uncharacterized protein</fullName>
    </submittedName>
</protein>
<gene>
    <name evidence="1" type="ORF">SAMN05444370_13710</name>
</gene>
<accession>A0A1H4G4G0</accession>
<reference evidence="1 2" key="1">
    <citation type="submission" date="2016-10" db="EMBL/GenBank/DDBJ databases">
        <authorList>
            <person name="de Groot N.N."/>
        </authorList>
    </citation>
    <scope>NUCLEOTIDE SEQUENCE [LARGE SCALE GENOMIC DNA]</scope>
    <source>
        <strain evidence="1 2">DSM 15345</strain>
    </source>
</reference>
<dbReference type="STRING" id="89524.SAMN05444370_13710"/>
<evidence type="ECO:0000313" key="1">
    <source>
        <dbReference type="EMBL" id="SEB04479.1"/>
    </source>
</evidence>
<sequence>MVMGCPVRSNLRLTPQSDVIELPIADDLDIAGWDLRKALALLMKPNAVLLEWLSSPIRYRWQPDVCAALFALARRTLHAPACRHHYLRLAARQWAEHIAERAEVSRKKYFYVLRSALALRWLRLRPAAPPPMALSDLGAGVALPPRVASAIDLLVRQKWDVREHGLGPRLAVLDELIEAEIAFAEIQLDPSVVDPGVLAEAEALFAELALAPERLAPSRHGWALAAGGVEGQDQLGRSQTTLGAENTCLAGRVRQLGN</sequence>
<dbReference type="Pfam" id="PF10127">
    <property type="entry name" value="RlaP"/>
    <property type="match status" value="1"/>
</dbReference>
<dbReference type="InterPro" id="IPR018775">
    <property type="entry name" value="RlaP"/>
</dbReference>
<evidence type="ECO:0000313" key="2">
    <source>
        <dbReference type="Proteomes" id="UP000198703"/>
    </source>
</evidence>
<organism evidence="1 2">
    <name type="scientific">Rubrimonas cliftonensis</name>
    <dbReference type="NCBI Taxonomy" id="89524"/>
    <lineage>
        <taxon>Bacteria</taxon>
        <taxon>Pseudomonadati</taxon>
        <taxon>Pseudomonadota</taxon>
        <taxon>Alphaproteobacteria</taxon>
        <taxon>Rhodobacterales</taxon>
        <taxon>Paracoccaceae</taxon>
        <taxon>Rubrimonas</taxon>
    </lineage>
</organism>
<dbReference type="AlphaFoldDB" id="A0A1H4G4G0"/>
<dbReference type="RefSeq" id="WP_093256642.1">
    <property type="nucleotide sequence ID" value="NZ_FNQM01000037.1"/>
</dbReference>
<dbReference type="PANTHER" id="PTHR34817:SF2">
    <property type="entry name" value="NUCLEOTIDYLTRANSFERASE"/>
    <property type="match status" value="1"/>
</dbReference>
<keyword evidence="2" id="KW-1185">Reference proteome</keyword>
<dbReference type="Proteomes" id="UP000198703">
    <property type="component" value="Unassembled WGS sequence"/>
</dbReference>
<dbReference type="OrthoDB" id="9796845at2"/>
<proteinExistence type="predicted"/>